<organism evidence="1 2">
    <name type="scientific">Racocetra fulgida</name>
    <dbReference type="NCBI Taxonomy" id="60492"/>
    <lineage>
        <taxon>Eukaryota</taxon>
        <taxon>Fungi</taxon>
        <taxon>Fungi incertae sedis</taxon>
        <taxon>Mucoromycota</taxon>
        <taxon>Glomeromycotina</taxon>
        <taxon>Glomeromycetes</taxon>
        <taxon>Diversisporales</taxon>
        <taxon>Gigasporaceae</taxon>
        <taxon>Racocetra</taxon>
    </lineage>
</organism>
<reference evidence="1" key="1">
    <citation type="submission" date="2021-06" db="EMBL/GenBank/DDBJ databases">
        <authorList>
            <person name="Kallberg Y."/>
            <person name="Tangrot J."/>
            <person name="Rosling A."/>
        </authorList>
    </citation>
    <scope>NUCLEOTIDE SEQUENCE</scope>
    <source>
        <strain evidence="1">IN212</strain>
    </source>
</reference>
<dbReference type="AlphaFoldDB" id="A0A9N8Z859"/>
<dbReference type="EMBL" id="CAJVPZ010000942">
    <property type="protein sequence ID" value="CAG8480217.1"/>
    <property type="molecule type" value="Genomic_DNA"/>
</dbReference>
<dbReference type="Proteomes" id="UP000789396">
    <property type="component" value="Unassembled WGS sequence"/>
</dbReference>
<sequence>MTCQMNSFHNPRFKLLPFATIQEQEKTKMQVCNELSLLETQINVSSNIEA</sequence>
<accession>A0A9N8Z859</accession>
<comment type="caution">
    <text evidence="1">The sequence shown here is derived from an EMBL/GenBank/DDBJ whole genome shotgun (WGS) entry which is preliminary data.</text>
</comment>
<feature type="non-terminal residue" evidence="1">
    <location>
        <position position="1"/>
    </location>
</feature>
<keyword evidence="2" id="KW-1185">Reference proteome</keyword>
<gene>
    <name evidence="1" type="ORF">RFULGI_LOCUS1506</name>
</gene>
<evidence type="ECO:0000313" key="2">
    <source>
        <dbReference type="Proteomes" id="UP000789396"/>
    </source>
</evidence>
<dbReference type="OrthoDB" id="2484610at2759"/>
<proteinExistence type="predicted"/>
<name>A0A9N8Z859_9GLOM</name>
<protein>
    <submittedName>
        <fullName evidence="1">9480_t:CDS:1</fullName>
    </submittedName>
</protein>
<evidence type="ECO:0000313" key="1">
    <source>
        <dbReference type="EMBL" id="CAG8480217.1"/>
    </source>
</evidence>